<evidence type="ECO:0000313" key="2">
    <source>
        <dbReference type="Proteomes" id="UP001280121"/>
    </source>
</evidence>
<evidence type="ECO:0008006" key="3">
    <source>
        <dbReference type="Google" id="ProtNLM"/>
    </source>
</evidence>
<protein>
    <recommendedName>
        <fullName evidence="3">RNase H type-1 domain-containing protein</fullName>
    </recommendedName>
</protein>
<accession>A0AAD9WQS6</accession>
<dbReference type="Proteomes" id="UP001280121">
    <property type="component" value="Unassembled WGS sequence"/>
</dbReference>
<comment type="caution">
    <text evidence="1">The sequence shown here is derived from an EMBL/GenBank/DDBJ whole genome shotgun (WGS) entry which is preliminary data.</text>
</comment>
<evidence type="ECO:0000313" key="1">
    <source>
        <dbReference type="EMBL" id="KAK2638973.1"/>
    </source>
</evidence>
<dbReference type="EMBL" id="JANJYI010000008">
    <property type="protein sequence ID" value="KAK2638973.1"/>
    <property type="molecule type" value="Genomic_DNA"/>
</dbReference>
<dbReference type="AlphaFoldDB" id="A0AAD9WQS6"/>
<keyword evidence="2" id="KW-1185">Reference proteome</keyword>
<reference evidence="1" key="1">
    <citation type="journal article" date="2023" name="Plant J.">
        <title>Genome sequences and population genomics provide insights into the demographic history, inbreeding, and mutation load of two 'living fossil' tree species of Dipteronia.</title>
        <authorList>
            <person name="Feng Y."/>
            <person name="Comes H.P."/>
            <person name="Chen J."/>
            <person name="Zhu S."/>
            <person name="Lu R."/>
            <person name="Zhang X."/>
            <person name="Li P."/>
            <person name="Qiu J."/>
            <person name="Olsen K.M."/>
            <person name="Qiu Y."/>
        </authorList>
    </citation>
    <scope>NUCLEOTIDE SEQUENCE</scope>
    <source>
        <strain evidence="1">KIB01</strain>
    </source>
</reference>
<sequence length="124" mass="13356">MGGGKVLAVRVSSLLGVFSAEISHLITLQEGLLFAKLYNFSISLVEISSSRVASLLLGSVMLLRDSFPIINDIKVLLFETGFCKCQASPLSGNSLAHNLALSAFSCVRERLWLDTSSSSVFPFV</sequence>
<organism evidence="1 2">
    <name type="scientific">Dipteronia dyeriana</name>
    <dbReference type="NCBI Taxonomy" id="168575"/>
    <lineage>
        <taxon>Eukaryota</taxon>
        <taxon>Viridiplantae</taxon>
        <taxon>Streptophyta</taxon>
        <taxon>Embryophyta</taxon>
        <taxon>Tracheophyta</taxon>
        <taxon>Spermatophyta</taxon>
        <taxon>Magnoliopsida</taxon>
        <taxon>eudicotyledons</taxon>
        <taxon>Gunneridae</taxon>
        <taxon>Pentapetalae</taxon>
        <taxon>rosids</taxon>
        <taxon>malvids</taxon>
        <taxon>Sapindales</taxon>
        <taxon>Sapindaceae</taxon>
        <taxon>Hippocastanoideae</taxon>
        <taxon>Acereae</taxon>
        <taxon>Dipteronia</taxon>
    </lineage>
</organism>
<name>A0AAD9WQS6_9ROSI</name>
<proteinExistence type="predicted"/>
<gene>
    <name evidence="1" type="ORF">Ddye_026768</name>
</gene>